<reference evidence="2" key="1">
    <citation type="submission" date="2022-10" db="EMBL/GenBank/DDBJ databases">
        <title>Whole genome sequencing of three plant growth promoting bacteria isolated from Vachellia tortilis subsp. raddiana in Morocco.</title>
        <authorList>
            <person name="Hnini M."/>
            <person name="Zouagui R."/>
            <person name="Zouagui H."/>
            <person name="Chemao Elfihri M.-W."/>
            <person name="Ibrahimi A."/>
            <person name="Sbabou L."/>
            <person name="Aurag J."/>
        </authorList>
    </citation>
    <scope>NUCLEOTIDE SEQUENCE</scope>
    <source>
        <strain evidence="2">LMR678</strain>
    </source>
</reference>
<evidence type="ECO:0000313" key="3">
    <source>
        <dbReference type="Proteomes" id="UP001079430"/>
    </source>
</evidence>
<dbReference type="Gene3D" id="3.40.50.10790">
    <property type="entry name" value="S-adenosyl-l-methionine hydroxide adenosyltransferase, N-terminal"/>
    <property type="match status" value="1"/>
</dbReference>
<sequence length="60" mass="6375">MEAVVHREAPGIPVIDLFADAPAADPAASANLLAAYAVWFPADTIFLCVVDPGDLPHFVW</sequence>
<dbReference type="InterPro" id="IPR023228">
    <property type="entry name" value="SAM_OH_AdoTrfase_N_sf"/>
</dbReference>
<evidence type="ECO:0000259" key="1">
    <source>
        <dbReference type="Pfam" id="PF01887"/>
    </source>
</evidence>
<proteinExistence type="predicted"/>
<dbReference type="Proteomes" id="UP001079430">
    <property type="component" value="Unassembled WGS sequence"/>
</dbReference>
<gene>
    <name evidence="2" type="ORF">O3W52_29740</name>
</gene>
<evidence type="ECO:0000313" key="2">
    <source>
        <dbReference type="EMBL" id="MCZ4093909.1"/>
    </source>
</evidence>
<organism evidence="2 3">
    <name type="scientific">Sinorhizobium psoraleae</name>
    <dbReference type="NCBI Taxonomy" id="520838"/>
    <lineage>
        <taxon>Bacteria</taxon>
        <taxon>Pseudomonadati</taxon>
        <taxon>Pseudomonadota</taxon>
        <taxon>Alphaproteobacteria</taxon>
        <taxon>Hyphomicrobiales</taxon>
        <taxon>Rhizobiaceae</taxon>
        <taxon>Sinorhizobium/Ensifer group</taxon>
        <taxon>Sinorhizobium</taxon>
    </lineage>
</organism>
<dbReference type="EMBL" id="JAPVOI010000006">
    <property type="protein sequence ID" value="MCZ4093909.1"/>
    <property type="molecule type" value="Genomic_DNA"/>
</dbReference>
<protein>
    <submittedName>
        <fullName evidence="2">SAM-dependent chlorinase/fluorinase</fullName>
    </submittedName>
</protein>
<dbReference type="SUPFAM" id="SSF102522">
    <property type="entry name" value="Bacterial fluorinating enzyme, N-terminal domain"/>
    <property type="match status" value="1"/>
</dbReference>
<dbReference type="RefSeq" id="WP_269285832.1">
    <property type="nucleotide sequence ID" value="NZ_JAPVOI010000006.1"/>
</dbReference>
<dbReference type="InterPro" id="IPR046469">
    <property type="entry name" value="SAM_HAT_N"/>
</dbReference>
<name>A0ABT4KPZ2_9HYPH</name>
<accession>A0ABT4KPZ2</accession>
<feature type="domain" description="S-adenosyl-l-methionine hydroxide adenosyltransferase N-terminal" evidence="1">
    <location>
        <begin position="1"/>
        <end position="53"/>
    </location>
</feature>
<comment type="caution">
    <text evidence="2">The sequence shown here is derived from an EMBL/GenBank/DDBJ whole genome shotgun (WGS) entry which is preliminary data.</text>
</comment>
<keyword evidence="3" id="KW-1185">Reference proteome</keyword>
<dbReference type="Pfam" id="PF01887">
    <property type="entry name" value="SAM_HAT_N"/>
    <property type="match status" value="1"/>
</dbReference>